<evidence type="ECO:0000256" key="7">
    <source>
        <dbReference type="HAMAP-Rule" id="MF_00050"/>
    </source>
</evidence>
<dbReference type="CDD" id="cd14275">
    <property type="entry name" value="UBA_EF-Ts"/>
    <property type="match status" value="1"/>
</dbReference>
<comment type="subcellular location">
    <subcellularLocation>
        <location evidence="7">Cytoplasm</location>
    </subcellularLocation>
</comment>
<sequence>MDKMALIKELRERTAAGMSDCKKALEASEWNVEEAISYLKKSGKIKAASKANRVSADGLVVAAGDDKMAALVEVNCETDFVAHGEEFVALANTIASIIASNSTTLVKENCSTEIALTLKSNSGETIADLISDYSAKCGEKIELRRYIIKIAFDGELVSTFVHINGKIGAIVKVKGSDAESARNVAMHLSAMNPEYILVSDVPESVIKRFESEFVKPPRFEEKPEKVQQSILKGAMDKKIAEITLEKQALIMDDSKTVAQYLMEHKNTLLEANRLGLGEGIEKKIVDFAAEVAEQMNVEK</sequence>
<feature type="region of interest" description="Involved in Mg(2+) ion dislocation from EF-Tu" evidence="7">
    <location>
        <begin position="78"/>
        <end position="81"/>
    </location>
</feature>
<gene>
    <name evidence="7 9" type="primary">tsf</name>
    <name evidence="9" type="ORF">LAD73_02965</name>
</gene>
<dbReference type="InterPro" id="IPR014039">
    <property type="entry name" value="Transl_elong_EFTs/EF1B_dimer"/>
</dbReference>
<keyword evidence="3 7" id="KW-0963">Cytoplasm</keyword>
<name>A0A953T6Y5_9MOLU</name>
<dbReference type="EMBL" id="JAIQBY010000041">
    <property type="protein sequence ID" value="MBZ4195661.1"/>
    <property type="molecule type" value="Genomic_DNA"/>
</dbReference>
<protein>
    <recommendedName>
        <fullName evidence="2 7">Elongation factor Ts</fullName>
        <shortName evidence="7">EF-Ts</shortName>
    </recommendedName>
</protein>
<evidence type="ECO:0000256" key="4">
    <source>
        <dbReference type="ARBA" id="ARBA00022768"/>
    </source>
</evidence>
<comment type="function">
    <text evidence="6 7">Associates with the EF-Tu.GDP complex and induces the exchange of GDP to GTP. It remains bound to the aminoacyl-tRNA.EF-Tu.GTP complex up to the GTP hydrolysis stage on the ribosome.</text>
</comment>
<keyword evidence="4 7" id="KW-0251">Elongation factor</keyword>
<dbReference type="InterPro" id="IPR009060">
    <property type="entry name" value="UBA-like_sf"/>
</dbReference>
<dbReference type="Gene3D" id="1.10.286.20">
    <property type="match status" value="1"/>
</dbReference>
<dbReference type="SUPFAM" id="SSF54713">
    <property type="entry name" value="Elongation factor Ts (EF-Ts), dimerisation domain"/>
    <property type="match status" value="2"/>
</dbReference>
<dbReference type="InterPro" id="IPR036402">
    <property type="entry name" value="EF-Ts_dimer_sf"/>
</dbReference>
<proteinExistence type="inferred from homology"/>
<comment type="similarity">
    <text evidence="1 7">Belongs to the EF-Ts family.</text>
</comment>
<dbReference type="Gene3D" id="3.30.479.20">
    <property type="entry name" value="Elongation factor Ts, dimerisation domain"/>
    <property type="match status" value="2"/>
</dbReference>
<dbReference type="NCBIfam" id="TIGR00116">
    <property type="entry name" value="tsf"/>
    <property type="match status" value="1"/>
</dbReference>
<evidence type="ECO:0000259" key="8">
    <source>
        <dbReference type="Pfam" id="PF00889"/>
    </source>
</evidence>
<dbReference type="FunFam" id="1.10.8.10:FF:000001">
    <property type="entry name" value="Elongation factor Ts"/>
    <property type="match status" value="1"/>
</dbReference>
<dbReference type="Gene3D" id="1.10.8.10">
    <property type="entry name" value="DNA helicase RuvA subunit, C-terminal domain"/>
    <property type="match status" value="1"/>
</dbReference>
<comment type="caution">
    <text evidence="9">The sequence shown here is derived from an EMBL/GenBank/DDBJ whole genome shotgun (WGS) entry which is preliminary data.</text>
</comment>
<evidence type="ECO:0000313" key="10">
    <source>
        <dbReference type="Proteomes" id="UP000772186"/>
    </source>
</evidence>
<dbReference type="AlphaFoldDB" id="A0A953T6Y5"/>
<reference evidence="9 10" key="1">
    <citation type="submission" date="2021-09" db="EMBL/GenBank/DDBJ databases">
        <title>WGS of Mycoplasma sp. Zaradi2 strains.</title>
        <authorList>
            <person name="Spergser J."/>
        </authorList>
    </citation>
    <scope>NUCLEOTIDE SEQUENCE [LARGE SCALE GENOMIC DNA]</scope>
    <source>
        <strain evidence="9 10">1331</strain>
    </source>
</reference>
<feature type="domain" description="Translation elongation factor EFTs/EF1B dimerisation" evidence="8">
    <location>
        <begin position="69"/>
        <end position="278"/>
    </location>
</feature>
<evidence type="ECO:0000256" key="1">
    <source>
        <dbReference type="ARBA" id="ARBA00005532"/>
    </source>
</evidence>
<organism evidence="9 10">
    <name type="scientific">Mycoplasma tauri</name>
    <dbReference type="NCBI Taxonomy" id="547987"/>
    <lineage>
        <taxon>Bacteria</taxon>
        <taxon>Bacillati</taxon>
        <taxon>Mycoplasmatota</taxon>
        <taxon>Mollicutes</taxon>
        <taxon>Mycoplasmataceae</taxon>
        <taxon>Mycoplasma</taxon>
    </lineage>
</organism>
<dbReference type="Pfam" id="PF00889">
    <property type="entry name" value="EF_TS"/>
    <property type="match status" value="1"/>
</dbReference>
<evidence type="ECO:0000256" key="5">
    <source>
        <dbReference type="ARBA" id="ARBA00022917"/>
    </source>
</evidence>
<evidence type="ECO:0000256" key="6">
    <source>
        <dbReference type="ARBA" id="ARBA00025453"/>
    </source>
</evidence>
<dbReference type="HAMAP" id="MF_00050">
    <property type="entry name" value="EF_Ts"/>
    <property type="match status" value="1"/>
</dbReference>
<accession>A0A953T6Y5</accession>
<dbReference type="InterPro" id="IPR001816">
    <property type="entry name" value="Transl_elong_EFTs/EF1B"/>
</dbReference>
<evidence type="ECO:0000313" key="9">
    <source>
        <dbReference type="EMBL" id="MBZ4195661.1"/>
    </source>
</evidence>
<dbReference type="GO" id="GO:0005737">
    <property type="term" value="C:cytoplasm"/>
    <property type="evidence" value="ECO:0007669"/>
    <property type="project" value="UniProtKB-SubCell"/>
</dbReference>
<keyword evidence="5 7" id="KW-0648">Protein biosynthesis</keyword>
<dbReference type="GO" id="GO:0003746">
    <property type="term" value="F:translation elongation factor activity"/>
    <property type="evidence" value="ECO:0007669"/>
    <property type="project" value="UniProtKB-UniRule"/>
</dbReference>
<dbReference type="RefSeq" id="WP_223644911.1">
    <property type="nucleotide sequence ID" value="NZ_JAIQBY010000041.1"/>
</dbReference>
<evidence type="ECO:0000256" key="2">
    <source>
        <dbReference type="ARBA" id="ARBA00016956"/>
    </source>
</evidence>
<evidence type="ECO:0000256" key="3">
    <source>
        <dbReference type="ARBA" id="ARBA00022490"/>
    </source>
</evidence>
<dbReference type="Proteomes" id="UP000772186">
    <property type="component" value="Unassembled WGS sequence"/>
</dbReference>
<keyword evidence="10" id="KW-1185">Reference proteome</keyword>
<dbReference type="PANTHER" id="PTHR11741">
    <property type="entry name" value="ELONGATION FACTOR TS"/>
    <property type="match status" value="1"/>
</dbReference>
<dbReference type="PANTHER" id="PTHR11741:SF0">
    <property type="entry name" value="ELONGATION FACTOR TS, MITOCHONDRIAL"/>
    <property type="match status" value="1"/>
</dbReference>
<dbReference type="SUPFAM" id="SSF46934">
    <property type="entry name" value="UBA-like"/>
    <property type="match status" value="1"/>
</dbReference>